<sequence length="147" mass="16104">MQAITTTTTTTTTAAAATASSIIFRSSYPSSLTHTEVIATTTTTTTTKTKTTVTTAAEAAASNNNHNNNNNNKHFGHHPSAYDMKLQQRKTRREGLRKGETESGRRRSLVEGGKELKGNAGVASGEGIWLRWRARNWGPREEQEDVR</sequence>
<evidence type="ECO:0000313" key="3">
    <source>
        <dbReference type="Proteomes" id="UP000324222"/>
    </source>
</evidence>
<dbReference type="AlphaFoldDB" id="A0A5B7KCV7"/>
<comment type="caution">
    <text evidence="2">The sequence shown here is derived from an EMBL/GenBank/DDBJ whole genome shotgun (WGS) entry which is preliminary data.</text>
</comment>
<organism evidence="2 3">
    <name type="scientific">Portunus trituberculatus</name>
    <name type="common">Swimming crab</name>
    <name type="synonym">Neptunus trituberculatus</name>
    <dbReference type="NCBI Taxonomy" id="210409"/>
    <lineage>
        <taxon>Eukaryota</taxon>
        <taxon>Metazoa</taxon>
        <taxon>Ecdysozoa</taxon>
        <taxon>Arthropoda</taxon>
        <taxon>Crustacea</taxon>
        <taxon>Multicrustacea</taxon>
        <taxon>Malacostraca</taxon>
        <taxon>Eumalacostraca</taxon>
        <taxon>Eucarida</taxon>
        <taxon>Decapoda</taxon>
        <taxon>Pleocyemata</taxon>
        <taxon>Brachyura</taxon>
        <taxon>Eubrachyura</taxon>
        <taxon>Portunoidea</taxon>
        <taxon>Portunidae</taxon>
        <taxon>Portuninae</taxon>
        <taxon>Portunus</taxon>
    </lineage>
</organism>
<dbReference type="Proteomes" id="UP000324222">
    <property type="component" value="Unassembled WGS sequence"/>
</dbReference>
<protein>
    <submittedName>
        <fullName evidence="2">Uncharacterized protein</fullName>
    </submittedName>
</protein>
<gene>
    <name evidence="2" type="ORF">E2C01_100696</name>
</gene>
<accession>A0A5B7KCV7</accession>
<evidence type="ECO:0000256" key="1">
    <source>
        <dbReference type="SAM" id="MobiDB-lite"/>
    </source>
</evidence>
<proteinExistence type="predicted"/>
<feature type="region of interest" description="Disordered" evidence="1">
    <location>
        <begin position="86"/>
        <end position="121"/>
    </location>
</feature>
<reference evidence="2 3" key="1">
    <citation type="submission" date="2019-05" db="EMBL/GenBank/DDBJ databases">
        <title>Another draft genome of Portunus trituberculatus and its Hox gene families provides insights of decapod evolution.</title>
        <authorList>
            <person name="Jeong J.-H."/>
            <person name="Song I."/>
            <person name="Kim S."/>
            <person name="Choi T."/>
            <person name="Kim D."/>
            <person name="Ryu S."/>
            <person name="Kim W."/>
        </authorList>
    </citation>
    <scope>NUCLEOTIDE SEQUENCE [LARGE SCALE GENOMIC DNA]</scope>
    <source>
        <tissue evidence="2">Muscle</tissue>
    </source>
</reference>
<keyword evidence="3" id="KW-1185">Reference proteome</keyword>
<evidence type="ECO:0000313" key="2">
    <source>
        <dbReference type="EMBL" id="MPD04980.1"/>
    </source>
</evidence>
<dbReference type="EMBL" id="VSRR010143793">
    <property type="protein sequence ID" value="MPD04980.1"/>
    <property type="molecule type" value="Genomic_DNA"/>
</dbReference>
<name>A0A5B7KCV7_PORTR</name>
<feature type="compositionally biased region" description="Basic and acidic residues" evidence="1">
    <location>
        <begin position="93"/>
        <end position="117"/>
    </location>
</feature>